<proteinExistence type="predicted"/>
<dbReference type="InterPro" id="IPR035093">
    <property type="entry name" value="RelE/ParE_toxin_dom_sf"/>
</dbReference>
<evidence type="ECO:0008006" key="4">
    <source>
        <dbReference type="Google" id="ProtNLM"/>
    </source>
</evidence>
<dbReference type="OrthoDB" id="5405593at2"/>
<sequence>MALPSTAKVEAAPNFLANLDAAQHFFQAQDAASAEARSAKLKADLREMVTVLAWSPASGRPARFLSAKSAQARLRANAVQQLAEQAGLPHLREYLVSHHIILYAHSDTDVVLLALKHQRQLVYAADHFTTP</sequence>
<comment type="caution">
    <text evidence="2">The sequence shown here is derived from an EMBL/GenBank/DDBJ whole genome shotgun (WGS) entry which is preliminary data.</text>
</comment>
<dbReference type="AlphaFoldDB" id="A0A6C2D322"/>
<evidence type="ECO:0000256" key="1">
    <source>
        <dbReference type="ARBA" id="ARBA00022649"/>
    </source>
</evidence>
<evidence type="ECO:0000313" key="2">
    <source>
        <dbReference type="EMBL" id="TYC60860.1"/>
    </source>
</evidence>
<reference evidence="2 3" key="1">
    <citation type="submission" date="2019-01" db="EMBL/GenBank/DDBJ databases">
        <title>Zoogloea oleivorans genome sequencing and assembly.</title>
        <authorList>
            <person name="Tancsics A."/>
            <person name="Farkas M."/>
            <person name="Kriszt B."/>
            <person name="Maroti G."/>
            <person name="Horvath B."/>
        </authorList>
    </citation>
    <scope>NUCLEOTIDE SEQUENCE [LARGE SCALE GENOMIC DNA]</scope>
    <source>
        <strain evidence="2 3">Buc</strain>
    </source>
</reference>
<name>A0A6C2D322_9RHOO</name>
<organism evidence="2 3">
    <name type="scientific">Zoogloea oleivorans</name>
    <dbReference type="NCBI Taxonomy" id="1552750"/>
    <lineage>
        <taxon>Bacteria</taxon>
        <taxon>Pseudomonadati</taxon>
        <taxon>Pseudomonadota</taxon>
        <taxon>Betaproteobacteria</taxon>
        <taxon>Rhodocyclales</taxon>
        <taxon>Zoogloeaceae</taxon>
        <taxon>Zoogloea</taxon>
    </lineage>
</organism>
<accession>A0A6C2D322</accession>
<dbReference type="Pfam" id="PF05016">
    <property type="entry name" value="ParE_toxin"/>
    <property type="match status" value="1"/>
</dbReference>
<keyword evidence="3" id="KW-1185">Reference proteome</keyword>
<dbReference type="EMBL" id="SDKK01000004">
    <property type="protein sequence ID" value="TYC60860.1"/>
    <property type="molecule type" value="Genomic_DNA"/>
</dbReference>
<protein>
    <recommendedName>
        <fullName evidence="4">Type II toxin-antitoxin system RelE/ParE family toxin</fullName>
    </recommendedName>
</protein>
<gene>
    <name evidence="2" type="ORF">ETQ85_05520</name>
</gene>
<dbReference type="RefSeq" id="WP_148578062.1">
    <property type="nucleotide sequence ID" value="NZ_SDKK01000004.1"/>
</dbReference>
<keyword evidence="1" id="KW-1277">Toxin-antitoxin system</keyword>
<dbReference type="Proteomes" id="UP000389128">
    <property type="component" value="Unassembled WGS sequence"/>
</dbReference>
<dbReference type="InterPro" id="IPR007712">
    <property type="entry name" value="RelE/ParE_toxin"/>
</dbReference>
<evidence type="ECO:0000313" key="3">
    <source>
        <dbReference type="Proteomes" id="UP000389128"/>
    </source>
</evidence>
<dbReference type="Gene3D" id="3.30.2310.20">
    <property type="entry name" value="RelE-like"/>
    <property type="match status" value="1"/>
</dbReference>